<name>A0ABU5ZIU9_9BACL</name>
<keyword evidence="3" id="KW-1185">Reference proteome</keyword>
<accession>A0ABU5ZIU9</accession>
<protein>
    <submittedName>
        <fullName evidence="2">SAF domain-containing protein</fullName>
    </submittedName>
</protein>
<dbReference type="EMBL" id="JAYJLD010000014">
    <property type="protein sequence ID" value="MEB3102157.1"/>
    <property type="molecule type" value="Genomic_DNA"/>
</dbReference>
<gene>
    <name evidence="2" type="ORF">VF724_10830</name>
</gene>
<dbReference type="CDD" id="cd11614">
    <property type="entry name" value="SAF_CpaB_FlgA_like"/>
    <property type="match status" value="1"/>
</dbReference>
<dbReference type="Pfam" id="PF08666">
    <property type="entry name" value="SAF"/>
    <property type="match status" value="1"/>
</dbReference>
<evidence type="ECO:0000313" key="3">
    <source>
        <dbReference type="Proteomes" id="UP001310386"/>
    </source>
</evidence>
<organism evidence="2 3">
    <name type="scientific">Ferviditalea candida</name>
    <dbReference type="NCBI Taxonomy" id="3108399"/>
    <lineage>
        <taxon>Bacteria</taxon>
        <taxon>Bacillati</taxon>
        <taxon>Bacillota</taxon>
        <taxon>Bacilli</taxon>
        <taxon>Bacillales</taxon>
        <taxon>Paenibacillaceae</taxon>
        <taxon>Ferviditalea</taxon>
    </lineage>
</organism>
<dbReference type="Proteomes" id="UP001310386">
    <property type="component" value="Unassembled WGS sequence"/>
</dbReference>
<proteinExistence type="predicted"/>
<feature type="domain" description="SAF" evidence="1">
    <location>
        <begin position="39"/>
        <end position="101"/>
    </location>
</feature>
<evidence type="ECO:0000313" key="2">
    <source>
        <dbReference type="EMBL" id="MEB3102157.1"/>
    </source>
</evidence>
<dbReference type="SMART" id="SM00858">
    <property type="entry name" value="SAF"/>
    <property type="match status" value="1"/>
</dbReference>
<dbReference type="RefSeq" id="WP_371754278.1">
    <property type="nucleotide sequence ID" value="NZ_JAYJLD010000014.1"/>
</dbReference>
<evidence type="ECO:0000259" key="1">
    <source>
        <dbReference type="SMART" id="SM00858"/>
    </source>
</evidence>
<comment type="caution">
    <text evidence="2">The sequence shown here is derived from an EMBL/GenBank/DDBJ whole genome shotgun (WGS) entry which is preliminary data.</text>
</comment>
<sequence>MMNRRRNFMISLLSALAALLLVFGVYKLQLQQVELQKTVNVVVPKDFIHAGTMITSDLVEYRPVLTGAYRDEMVKEIGQVVGMETLLPLGAGEPVLRWKVDRFNLLPRGDQSTFQIPKSYILSVSNGIRAGDKVRLYISDGDGGSRRLFDELVTVASVKSAANVEVDDVRQSNLLSKANNDREKMYASRRDANGAIDSINLNLTEEQWLAIDSLCKSRESKLVIAFASFSITKKPGE</sequence>
<dbReference type="InterPro" id="IPR013974">
    <property type="entry name" value="SAF"/>
</dbReference>
<reference evidence="2" key="1">
    <citation type="submission" date="2023-12" db="EMBL/GenBank/DDBJ databases">
        <title>Fervidustalea candida gen. nov., sp. nov., a novel member of the family Paenibacillaceae isolated from a geothermal area.</title>
        <authorList>
            <person name="Li W.-J."/>
            <person name="Jiao J.-Y."/>
            <person name="Chen Y."/>
        </authorList>
    </citation>
    <scope>NUCLEOTIDE SEQUENCE</scope>
    <source>
        <strain evidence="2">SYSU GA230002</strain>
    </source>
</reference>